<evidence type="ECO:0000259" key="4">
    <source>
        <dbReference type="Pfam" id="PF13354"/>
    </source>
</evidence>
<dbReference type="GO" id="GO:0008800">
    <property type="term" value="F:beta-lactamase activity"/>
    <property type="evidence" value="ECO:0007669"/>
    <property type="project" value="UniProtKB-EC"/>
</dbReference>
<dbReference type="InterPro" id="IPR045155">
    <property type="entry name" value="Beta-lactam_cat"/>
</dbReference>
<dbReference type="AlphaFoldDB" id="A0A412GK42"/>
<name>A0A412GK42_9BACT</name>
<dbReference type="GO" id="GO:0030655">
    <property type="term" value="P:beta-lactam antibiotic catabolic process"/>
    <property type="evidence" value="ECO:0007669"/>
    <property type="project" value="InterPro"/>
</dbReference>
<comment type="catalytic activity">
    <reaction evidence="1">
        <text>a beta-lactam + H2O = a substituted beta-amino acid</text>
        <dbReference type="Rhea" id="RHEA:20401"/>
        <dbReference type="ChEBI" id="CHEBI:15377"/>
        <dbReference type="ChEBI" id="CHEBI:35627"/>
        <dbReference type="ChEBI" id="CHEBI:140347"/>
        <dbReference type="EC" id="3.5.2.6"/>
    </reaction>
</comment>
<dbReference type="InterPro" id="IPR000871">
    <property type="entry name" value="Beta-lactam_class-A"/>
</dbReference>
<keyword evidence="6" id="KW-1185">Reference proteome</keyword>
<evidence type="ECO:0000256" key="2">
    <source>
        <dbReference type="ARBA" id="ARBA00009009"/>
    </source>
</evidence>
<dbReference type="InterPro" id="IPR012338">
    <property type="entry name" value="Beta-lactam/transpept-like"/>
</dbReference>
<evidence type="ECO:0000313" key="5">
    <source>
        <dbReference type="EMBL" id="RGR95255.1"/>
    </source>
</evidence>
<evidence type="ECO:0000256" key="3">
    <source>
        <dbReference type="ARBA" id="ARBA00012865"/>
    </source>
</evidence>
<reference evidence="5 6" key="1">
    <citation type="submission" date="2018-08" db="EMBL/GenBank/DDBJ databases">
        <title>A genome reference for cultivated species of the human gut microbiota.</title>
        <authorList>
            <person name="Zou Y."/>
            <person name="Xue W."/>
            <person name="Luo G."/>
        </authorList>
    </citation>
    <scope>NUCLEOTIDE SEQUENCE [LARGE SCALE GENOMIC DNA]</scope>
    <source>
        <strain evidence="5 6">AF24-2</strain>
    </source>
</reference>
<dbReference type="EMBL" id="QRUU01000038">
    <property type="protein sequence ID" value="RGR95255.1"/>
    <property type="molecule type" value="Genomic_DNA"/>
</dbReference>
<dbReference type="PANTHER" id="PTHR35333">
    <property type="entry name" value="BETA-LACTAMASE"/>
    <property type="match status" value="1"/>
</dbReference>
<evidence type="ECO:0000313" key="6">
    <source>
        <dbReference type="Proteomes" id="UP000285864"/>
    </source>
</evidence>
<sequence length="300" mass="33821">MRFLILFLFILSTSLIQAQEVLLESKIKKSIENVPAQVGVAIIINGKDTITVNNECHYPLMSVMKYPQALAVLHYLHQHNQPLFTKIFIPKEALLDDTYSPLRDKYPGGNIYMPIDQLLDYTIQKSDNNACDILFNYTGGVSYTDSYIRSLGINNFSISKTEDDMHEDLAACYENWSTPLEIASLTDMLFSKELFPTEYQNFLKETMLNCQTGTNRLPVPLLDTTARIGHKTGTSDRNVQGELIGINDVGFILLPDGKRYTIAVLVKDSKESMADTEKIIANISGIVYHHLVSEKNISNK</sequence>
<dbReference type="Proteomes" id="UP000285864">
    <property type="component" value="Unassembled WGS sequence"/>
</dbReference>
<gene>
    <name evidence="5" type="primary">bla</name>
    <name evidence="5" type="ORF">DWY20_09360</name>
</gene>
<dbReference type="Gene3D" id="3.40.710.10">
    <property type="entry name" value="DD-peptidase/beta-lactamase superfamily"/>
    <property type="match status" value="1"/>
</dbReference>
<dbReference type="SUPFAM" id="SSF56601">
    <property type="entry name" value="beta-lactamase/transpeptidase-like"/>
    <property type="match status" value="1"/>
</dbReference>
<dbReference type="NCBIfam" id="NF012099">
    <property type="entry name" value="SubclassA2"/>
    <property type="match status" value="1"/>
</dbReference>
<dbReference type="Pfam" id="PF13354">
    <property type="entry name" value="Beta-lactamase2"/>
    <property type="match status" value="1"/>
</dbReference>
<organism evidence="5 6">
    <name type="scientific">Phocaeicola coprocola</name>
    <dbReference type="NCBI Taxonomy" id="310298"/>
    <lineage>
        <taxon>Bacteria</taxon>
        <taxon>Pseudomonadati</taxon>
        <taxon>Bacteroidota</taxon>
        <taxon>Bacteroidia</taxon>
        <taxon>Bacteroidales</taxon>
        <taxon>Bacteroidaceae</taxon>
        <taxon>Phocaeicola</taxon>
    </lineage>
</organism>
<dbReference type="EC" id="3.5.2.6" evidence="3"/>
<protein>
    <recommendedName>
        <fullName evidence="3">beta-lactamase</fullName>
        <ecNumber evidence="3">3.5.2.6</ecNumber>
    </recommendedName>
</protein>
<accession>A0A412GK42</accession>
<dbReference type="GO" id="GO:0046677">
    <property type="term" value="P:response to antibiotic"/>
    <property type="evidence" value="ECO:0007669"/>
    <property type="project" value="InterPro"/>
</dbReference>
<comment type="similarity">
    <text evidence="2">Belongs to the class-A beta-lactamase family.</text>
</comment>
<dbReference type="RefSeq" id="WP_008781425.1">
    <property type="nucleotide sequence ID" value="NZ_CAUELD010000201.1"/>
</dbReference>
<evidence type="ECO:0000256" key="1">
    <source>
        <dbReference type="ARBA" id="ARBA00001526"/>
    </source>
</evidence>
<dbReference type="NCBIfam" id="NF033103">
    <property type="entry name" value="bla_class_A"/>
    <property type="match status" value="1"/>
</dbReference>
<proteinExistence type="inferred from homology"/>
<feature type="domain" description="Beta-lactamase class A catalytic" evidence="4">
    <location>
        <begin position="47"/>
        <end position="266"/>
    </location>
</feature>
<dbReference type="PANTHER" id="PTHR35333:SF3">
    <property type="entry name" value="BETA-LACTAMASE-TYPE TRANSPEPTIDASE FOLD CONTAINING PROTEIN"/>
    <property type="match status" value="1"/>
</dbReference>
<comment type="caution">
    <text evidence="5">The sequence shown here is derived from an EMBL/GenBank/DDBJ whole genome shotgun (WGS) entry which is preliminary data.</text>
</comment>